<dbReference type="InterPro" id="IPR050312">
    <property type="entry name" value="IolE/XylAMocC-like"/>
</dbReference>
<dbReference type="Pfam" id="PF01261">
    <property type="entry name" value="AP_endonuc_2"/>
    <property type="match status" value="1"/>
</dbReference>
<dbReference type="PANTHER" id="PTHR12110">
    <property type="entry name" value="HYDROXYPYRUVATE ISOMERASE"/>
    <property type="match status" value="1"/>
</dbReference>
<dbReference type="GO" id="GO:0051213">
    <property type="term" value="F:dioxygenase activity"/>
    <property type="evidence" value="ECO:0007669"/>
    <property type="project" value="UniProtKB-KW"/>
</dbReference>
<keyword evidence="3" id="KW-0560">Oxidoreductase</keyword>
<dbReference type="SUPFAM" id="SSF54593">
    <property type="entry name" value="Glyoxalase/Bleomycin resistance protein/Dihydroxybiphenyl dioxygenase"/>
    <property type="match status" value="1"/>
</dbReference>
<gene>
    <name evidence="3" type="ORF">GCM10011366_05410</name>
</gene>
<dbReference type="Proteomes" id="UP000605670">
    <property type="component" value="Unassembled WGS sequence"/>
</dbReference>
<dbReference type="PANTHER" id="PTHR12110:SF21">
    <property type="entry name" value="XYLOSE ISOMERASE-LIKE TIM BARREL DOMAIN-CONTAINING PROTEIN"/>
    <property type="match status" value="1"/>
</dbReference>
<dbReference type="InterPro" id="IPR037523">
    <property type="entry name" value="VOC_core"/>
</dbReference>
<comment type="caution">
    <text evidence="3">The sequence shown here is derived from an EMBL/GenBank/DDBJ whole genome shotgun (WGS) entry which is preliminary data.</text>
</comment>
<dbReference type="AlphaFoldDB" id="A0A917BES2"/>
<feature type="domain" description="VOC" evidence="2">
    <location>
        <begin position="398"/>
        <end position="555"/>
    </location>
</feature>
<evidence type="ECO:0000259" key="2">
    <source>
        <dbReference type="PROSITE" id="PS51819"/>
    </source>
</evidence>
<dbReference type="EMBL" id="BMEM01000001">
    <property type="protein sequence ID" value="GGF40673.1"/>
    <property type="molecule type" value="Genomic_DNA"/>
</dbReference>
<dbReference type="InterPro" id="IPR013022">
    <property type="entry name" value="Xyl_isomerase-like_TIM-brl"/>
</dbReference>
<keyword evidence="1" id="KW-0119">Carbohydrate metabolism</keyword>
<reference evidence="3" key="2">
    <citation type="submission" date="2020-09" db="EMBL/GenBank/DDBJ databases">
        <authorList>
            <person name="Sun Q."/>
            <person name="Zhou Y."/>
        </authorList>
    </citation>
    <scope>NUCLEOTIDE SEQUENCE</scope>
    <source>
        <strain evidence="3">CGMCC 1.12160</strain>
    </source>
</reference>
<dbReference type="InterPro" id="IPR029068">
    <property type="entry name" value="Glyas_Bleomycin-R_OHBP_Dase"/>
</dbReference>
<evidence type="ECO:0000256" key="1">
    <source>
        <dbReference type="ARBA" id="ARBA00023277"/>
    </source>
</evidence>
<evidence type="ECO:0000313" key="3">
    <source>
        <dbReference type="EMBL" id="GGF40673.1"/>
    </source>
</evidence>
<accession>A0A917BES2</accession>
<evidence type="ECO:0000313" key="4">
    <source>
        <dbReference type="Proteomes" id="UP000605670"/>
    </source>
</evidence>
<protein>
    <submittedName>
        <fullName evidence="3">4-hydroxyphenylpyruvate dioxygenase</fullName>
    </submittedName>
</protein>
<dbReference type="InterPro" id="IPR004360">
    <property type="entry name" value="Glyas_Fos-R_dOase_dom"/>
</dbReference>
<reference evidence="3" key="1">
    <citation type="journal article" date="2014" name="Int. J. Syst. Evol. Microbiol.">
        <title>Complete genome sequence of Corynebacterium casei LMG S-19264T (=DSM 44701T), isolated from a smear-ripened cheese.</title>
        <authorList>
            <consortium name="US DOE Joint Genome Institute (JGI-PGF)"/>
            <person name="Walter F."/>
            <person name="Albersmeier A."/>
            <person name="Kalinowski J."/>
            <person name="Ruckert C."/>
        </authorList>
    </citation>
    <scope>NUCLEOTIDE SEQUENCE</scope>
    <source>
        <strain evidence="3">CGMCC 1.12160</strain>
    </source>
</reference>
<dbReference type="PROSITE" id="PS51819">
    <property type="entry name" value="VOC"/>
    <property type="match status" value="1"/>
</dbReference>
<dbReference type="Pfam" id="PF00903">
    <property type="entry name" value="Glyoxalase"/>
    <property type="match status" value="1"/>
</dbReference>
<proteinExistence type="predicted"/>
<dbReference type="InterPro" id="IPR036237">
    <property type="entry name" value="Xyl_isomerase-like_sf"/>
</dbReference>
<dbReference type="SUPFAM" id="SSF51658">
    <property type="entry name" value="Xylose isomerase-like"/>
    <property type="match status" value="1"/>
</dbReference>
<keyword evidence="4" id="KW-1185">Reference proteome</keyword>
<keyword evidence="3" id="KW-0223">Dioxygenase</keyword>
<dbReference type="Gene3D" id="3.10.180.10">
    <property type="entry name" value="2,3-Dihydroxybiphenyl 1,2-Dioxygenase, domain 1"/>
    <property type="match status" value="1"/>
</dbReference>
<dbReference type="Gene3D" id="3.20.20.150">
    <property type="entry name" value="Divalent-metal-dependent TIM barrel enzymes"/>
    <property type="match status" value="1"/>
</dbReference>
<sequence length="581" mass="63115">MEIFEHDLLSGAWSPEEVRDRCADLGLRINLFQPFRDLDSRDPERFAANLERARHKFDLMRRLGVDLMLVCSSVAPDAVAAPQQLAAQLRSMGEVAQEHGARIAYEALAWGTHVDDYRVAARAALDADHPAVGTCLDSFHILSRGIDPAGILEIPGELIFFLQLADAPRLAMDVLPWSRHYRCFPGQGGLDVPGVALNALLAGYEGPLSLEVFNDIFRQAPARQTARDAHRSLLHLQDRMRRRLAARRASGVRASAHELDRVESLLLPIPPAPTPRGLAFVELDDESGGPLAALVDAVGFARAKDAEDATAWVHEDVWIATRPVDADVARVSGLGVRVPDPARAAARAAQLGCELISVEALGQPLQAVDAPDGTRVTFCPAELPAHPPAGVGVPGLLGIDHVALTQPWHEFDGATLFWTAVGGLDSLPSNDVADPYGLVRSQAMTSCGREVAVVLNVQPRRAQEHGAPVRDGTQHIAFQTDDIVAMADHLQRQGVPLLHVGDNYYEDLQALYAFADEDVERWRSRAVLVDEVGAGRYLQLFTQTVGGVFLEFVQRVDGYAGFGARNAPFRLAAQARADVRS</sequence>
<organism evidence="3 4">
    <name type="scientific">Ornithinimicrobium tianjinense</name>
    <dbReference type="NCBI Taxonomy" id="1195761"/>
    <lineage>
        <taxon>Bacteria</taxon>
        <taxon>Bacillati</taxon>
        <taxon>Actinomycetota</taxon>
        <taxon>Actinomycetes</taxon>
        <taxon>Micrococcales</taxon>
        <taxon>Ornithinimicrobiaceae</taxon>
        <taxon>Ornithinimicrobium</taxon>
    </lineage>
</organism>
<name>A0A917BES2_9MICO</name>